<evidence type="ECO:0000256" key="2">
    <source>
        <dbReference type="ARBA" id="ARBA00022448"/>
    </source>
</evidence>
<comment type="subcellular location">
    <subcellularLocation>
        <location evidence="1">Cell membrane</location>
        <topology evidence="1">Multi-pass membrane protein</topology>
    </subcellularLocation>
</comment>
<accession>A0ABW5A1Q4</accession>
<keyword evidence="3" id="KW-1003">Cell membrane</keyword>
<keyword evidence="4 7" id="KW-0812">Transmembrane</keyword>
<feature type="transmembrane region" description="Helical" evidence="7">
    <location>
        <begin position="142"/>
        <end position="166"/>
    </location>
</feature>
<feature type="transmembrane region" description="Helical" evidence="7">
    <location>
        <begin position="172"/>
        <end position="194"/>
    </location>
</feature>
<gene>
    <name evidence="9" type="ORF">ACFSOY_16525</name>
</gene>
<reference evidence="10" key="1">
    <citation type="journal article" date="2019" name="Int. J. Syst. Evol. Microbiol.">
        <title>The Global Catalogue of Microorganisms (GCM) 10K type strain sequencing project: providing services to taxonomists for standard genome sequencing and annotation.</title>
        <authorList>
            <consortium name="The Broad Institute Genomics Platform"/>
            <consortium name="The Broad Institute Genome Sequencing Center for Infectious Disease"/>
            <person name="Wu L."/>
            <person name="Ma J."/>
        </authorList>
    </citation>
    <scope>NUCLEOTIDE SEQUENCE [LARGE SCALE GENOMIC DNA]</scope>
    <source>
        <strain evidence="10">CGMCC 1.13574</strain>
    </source>
</reference>
<evidence type="ECO:0000313" key="9">
    <source>
        <dbReference type="EMBL" id="MFD2171568.1"/>
    </source>
</evidence>
<keyword evidence="2" id="KW-0813">Transport</keyword>
<evidence type="ECO:0000256" key="1">
    <source>
        <dbReference type="ARBA" id="ARBA00004651"/>
    </source>
</evidence>
<dbReference type="Pfam" id="PF07690">
    <property type="entry name" value="MFS_1"/>
    <property type="match status" value="1"/>
</dbReference>
<keyword evidence="10" id="KW-1185">Reference proteome</keyword>
<comment type="caution">
    <text evidence="9">The sequence shown here is derived from an EMBL/GenBank/DDBJ whole genome shotgun (WGS) entry which is preliminary data.</text>
</comment>
<dbReference type="InterPro" id="IPR001958">
    <property type="entry name" value="Tet-R_TetA/multi-R_MdtG-like"/>
</dbReference>
<evidence type="ECO:0000313" key="10">
    <source>
        <dbReference type="Proteomes" id="UP001597343"/>
    </source>
</evidence>
<dbReference type="Pfam" id="PF00083">
    <property type="entry name" value="Sugar_tr"/>
    <property type="match status" value="1"/>
</dbReference>
<feature type="transmembrane region" description="Helical" evidence="7">
    <location>
        <begin position="350"/>
        <end position="368"/>
    </location>
</feature>
<feature type="transmembrane region" description="Helical" evidence="7">
    <location>
        <begin position="16"/>
        <end position="41"/>
    </location>
</feature>
<dbReference type="PROSITE" id="PS50850">
    <property type="entry name" value="MFS"/>
    <property type="match status" value="1"/>
</dbReference>
<dbReference type="Gene3D" id="1.20.1250.20">
    <property type="entry name" value="MFS general substrate transporter like domains"/>
    <property type="match status" value="2"/>
</dbReference>
<feature type="transmembrane region" description="Helical" evidence="7">
    <location>
        <begin position="226"/>
        <end position="245"/>
    </location>
</feature>
<evidence type="ECO:0000256" key="4">
    <source>
        <dbReference type="ARBA" id="ARBA00022692"/>
    </source>
</evidence>
<feature type="transmembrane region" description="Helical" evidence="7">
    <location>
        <begin position="374"/>
        <end position="396"/>
    </location>
</feature>
<feature type="transmembrane region" description="Helical" evidence="7">
    <location>
        <begin position="288"/>
        <end position="307"/>
    </location>
</feature>
<dbReference type="PRINTS" id="PR01035">
    <property type="entry name" value="TCRTETA"/>
</dbReference>
<feature type="transmembrane region" description="Helical" evidence="7">
    <location>
        <begin position="86"/>
        <end position="104"/>
    </location>
</feature>
<dbReference type="PANTHER" id="PTHR43414:SF6">
    <property type="entry name" value="MULTIDRUG RESISTANCE PROTEIN MDTG"/>
    <property type="match status" value="1"/>
</dbReference>
<evidence type="ECO:0000256" key="5">
    <source>
        <dbReference type="ARBA" id="ARBA00022989"/>
    </source>
</evidence>
<dbReference type="RefSeq" id="WP_386049507.1">
    <property type="nucleotide sequence ID" value="NZ_JBHUIO010000011.1"/>
</dbReference>
<proteinExistence type="predicted"/>
<name>A0ABW5A1Q4_9BACL</name>
<evidence type="ECO:0000256" key="6">
    <source>
        <dbReference type="ARBA" id="ARBA00023136"/>
    </source>
</evidence>
<protein>
    <submittedName>
        <fullName evidence="9">MFS transporter</fullName>
    </submittedName>
</protein>
<dbReference type="Proteomes" id="UP001597343">
    <property type="component" value="Unassembled WGS sequence"/>
</dbReference>
<feature type="transmembrane region" description="Helical" evidence="7">
    <location>
        <begin position="257"/>
        <end position="276"/>
    </location>
</feature>
<dbReference type="InterPro" id="IPR020846">
    <property type="entry name" value="MFS_dom"/>
</dbReference>
<dbReference type="SUPFAM" id="SSF103473">
    <property type="entry name" value="MFS general substrate transporter"/>
    <property type="match status" value="2"/>
</dbReference>
<keyword evidence="6 7" id="KW-0472">Membrane</keyword>
<feature type="transmembrane region" description="Helical" evidence="7">
    <location>
        <begin position="53"/>
        <end position="74"/>
    </location>
</feature>
<evidence type="ECO:0000259" key="8">
    <source>
        <dbReference type="PROSITE" id="PS50850"/>
    </source>
</evidence>
<dbReference type="InterPro" id="IPR005828">
    <property type="entry name" value="MFS_sugar_transport-like"/>
</dbReference>
<dbReference type="InterPro" id="IPR011701">
    <property type="entry name" value="MFS"/>
</dbReference>
<evidence type="ECO:0000256" key="3">
    <source>
        <dbReference type="ARBA" id="ARBA00022475"/>
    </source>
</evidence>
<feature type="transmembrane region" description="Helical" evidence="7">
    <location>
        <begin position="116"/>
        <end position="135"/>
    </location>
</feature>
<organism evidence="9 10">
    <name type="scientific">Tumebacillus lipolyticus</name>
    <dbReference type="NCBI Taxonomy" id="1280370"/>
    <lineage>
        <taxon>Bacteria</taxon>
        <taxon>Bacillati</taxon>
        <taxon>Bacillota</taxon>
        <taxon>Bacilli</taxon>
        <taxon>Bacillales</taxon>
        <taxon>Alicyclobacillaceae</taxon>
        <taxon>Tumebacillus</taxon>
    </lineage>
</organism>
<keyword evidence="5 7" id="KW-1133">Transmembrane helix</keyword>
<dbReference type="EMBL" id="JBHUIO010000011">
    <property type="protein sequence ID" value="MFD2171568.1"/>
    <property type="molecule type" value="Genomic_DNA"/>
</dbReference>
<feature type="transmembrane region" description="Helical" evidence="7">
    <location>
        <begin position="313"/>
        <end position="338"/>
    </location>
</feature>
<dbReference type="PANTHER" id="PTHR43414">
    <property type="entry name" value="MULTIDRUG RESISTANCE PROTEIN MDTG"/>
    <property type="match status" value="1"/>
</dbReference>
<dbReference type="InterPro" id="IPR036259">
    <property type="entry name" value="MFS_trans_sf"/>
</dbReference>
<feature type="domain" description="Major facilitator superfamily (MFS) profile" evidence="8">
    <location>
        <begin position="15"/>
        <end position="401"/>
    </location>
</feature>
<evidence type="ECO:0000256" key="7">
    <source>
        <dbReference type="SAM" id="Phobius"/>
    </source>
</evidence>
<sequence>MENGSEEAGYSWRRTLWIMAIVQSLMMMAFTSSGPFLALYINELGVENWDTVAIWAGVISSCNFLIAAIVSPIWGAIGDRKGRKLMVMRTTFAISFFMLLMGFAQNVWHLLITRTIQGIFSGFSAAANALVATVIPEERLGYALGWLASAGMFGSLIGPLVGGVLVDLFHNYRVAFFVTGGFALLASLVTFFFVKERFEPPQKGAQKKGSIIEQFRAVKELKGVRTLFLVLFLAQFSVMSVLPVLPVYMKELTGLEYLGIIAGFATAATGLADLIASPFLGKRSDKIGYRKVLTISMIGAALMYLPQALAPNIWVFIAARFGLGLFIGGIMPTANAMVGRLTPKEHRGRVYGFSASAMLLGSFAGPLFGGLGSAVFGIRVMLGLTCLLYLLNLIWVRWKVVEPDRSSQSA</sequence>